<dbReference type="PANTHER" id="PTHR23052">
    <property type="entry name" value="AXONEMAL DYNEIN LIGHT CHAIN DOMAIN-CONTAINING PROTEIN 1"/>
    <property type="match status" value="1"/>
</dbReference>
<accession>A0AAV2ZHE8</accession>
<reference evidence="2" key="1">
    <citation type="submission" date="2022-11" db="EMBL/GenBank/DDBJ databases">
        <authorList>
            <person name="Morgan W.R."/>
            <person name="Tartar A."/>
        </authorList>
    </citation>
    <scope>NUCLEOTIDE SEQUENCE</scope>
    <source>
        <strain evidence="2">ARSEF 373</strain>
    </source>
</reference>
<gene>
    <name evidence="2" type="ORF">N0F65_006991</name>
</gene>
<feature type="compositionally biased region" description="Low complexity" evidence="1">
    <location>
        <begin position="492"/>
        <end position="501"/>
    </location>
</feature>
<dbReference type="Proteomes" id="UP001146120">
    <property type="component" value="Unassembled WGS sequence"/>
</dbReference>
<dbReference type="InterPro" id="IPR000048">
    <property type="entry name" value="IQ_motif_EF-hand-BS"/>
</dbReference>
<reference evidence="2" key="2">
    <citation type="journal article" date="2023" name="Microbiol Resour">
        <title>Decontamination and Annotation of the Draft Genome Sequence of the Oomycete Lagenidium giganteum ARSEF 373.</title>
        <authorList>
            <person name="Morgan W.R."/>
            <person name="Tartar A."/>
        </authorList>
    </citation>
    <scope>NUCLEOTIDE SEQUENCE</scope>
    <source>
        <strain evidence="2">ARSEF 373</strain>
    </source>
</reference>
<feature type="compositionally biased region" description="Polar residues" evidence="1">
    <location>
        <begin position="403"/>
        <end position="424"/>
    </location>
</feature>
<feature type="region of interest" description="Disordered" evidence="1">
    <location>
        <begin position="397"/>
        <end position="441"/>
    </location>
</feature>
<sequence>MLPPLNIPETKPGFALTKRGSGVGTPSPRVQRIVPTAKKPASPSALPVGGDVGVSIDQISSIPREFFVLETNGVLPVERYPPSHYQSAFLQPSKQWETIVFPALTPSSRQQVIYLRQTLEKMRTQIPEVPATNSHTISPQKYVELVVEYTKGEAHMYSICFQELARQIQCICREQSDLLAEIRERHDAAILRLLRLINELRYDVSKREQQIEDLAKQHQESVNDNEALVDRALKAYEHEAAQFASPSFMQPRPLRRIIDDEDGEEGDEHELYEARWRRQRRGHGRFSEVYRKPTSHDSLVEENIAAARVQSAFQRYQLRKEQHRIAMREQKRIAALEIQRSFRGFRDRKHVLHRRAVVQTIYRRRKEKAAIELLQANVRSYLMKRRRQLKRHSYLHFQRNKSQHPQSTSPPEEPSGQQAEQLTTVDDDDEQEEEPIEPQFLPNEDLLTLLHRFSEMTAAFAILNERSRRVRRRRQIMEILDAEDADANSRGADPAASPSDSLAERTAVPDEDVRDAMAQKIRQAENLVALFHTVIMRMKGSSHLVPTLSHQESKMDIKRSISHTQSLLPFISKATSTSDLLAESDINYEDMVRPLTGNTVDAAPSTAHRDEDQPESNYADASSRMVVPSFGKSPQVGDNGDFHLDDTLWNLSLFSPEQNVHEQNDTTEELLAIIGPSRDQKKKLVWLKQFISDIYATVLGKINSAPEASVALFLRYRCGLAMSCDDWHQFIRMGAAPSASTLMPDCDILSVINHHFYCQLGLKSLVDAAMASLIGCLELFVESDLDVRRFQAFMNHERSLDELVFFCMCRRLASTVDNHDANHTRQPVLDPLCMREVISLTHAFAVAKQLFHVNEEPSILAADVHVIESDNLIYRRYLPSSGYNQLEALLPKFSTSHVAMKASATSPTSPSSPETVTLMRATNANQFHSKQYNFTAARSPLVRRNQHRSFTSTALTPLPTGKPNSLLPSFSTSNLTHLPQEQLQSQWVYFDAFVDLLLRYRSQMNHFHLFAQWARELFHEAAVQSFSVSRTSTVGSLVDVEGFVSCLSPYSLGAVGRDLRNVFVNTVKQRRLDKLMPSRVFVSVVLSMLSNGVLSVTSYRPLERPARSPHAPMTLRQQQLEQEWVALALKWRGQEQSFEAVVEGIYHSPTSDKAVALQLLQLRNDLYELFIYRSGKEELLRAIEICHHLDTILVQQQKQQEQRQQHQHERQQQQQKEDELRSSHLPHPPSSIDSGWESDA</sequence>
<dbReference type="EMBL" id="DAKRPA010000004">
    <property type="protein sequence ID" value="DBA04989.1"/>
    <property type="molecule type" value="Genomic_DNA"/>
</dbReference>
<feature type="region of interest" description="Disordered" evidence="1">
    <location>
        <begin position="1199"/>
        <end position="1240"/>
    </location>
</feature>
<feature type="region of interest" description="Disordered" evidence="1">
    <location>
        <begin position="597"/>
        <end position="624"/>
    </location>
</feature>
<name>A0AAV2ZHE8_9STRA</name>
<feature type="region of interest" description="Disordered" evidence="1">
    <location>
        <begin position="1"/>
        <end position="27"/>
    </location>
</feature>
<dbReference type="PANTHER" id="PTHR23052:SF1">
    <property type="entry name" value="AXONEMAL DYNEIN LIGHT CHAIN DOMAIN-CONTAINING PROTEIN 1"/>
    <property type="match status" value="1"/>
</dbReference>
<evidence type="ECO:0000313" key="3">
    <source>
        <dbReference type="Proteomes" id="UP001146120"/>
    </source>
</evidence>
<comment type="caution">
    <text evidence="2">The sequence shown here is derived from an EMBL/GenBank/DDBJ whole genome shotgun (WGS) entry which is preliminary data.</text>
</comment>
<feature type="compositionally biased region" description="Basic and acidic residues" evidence="1">
    <location>
        <begin position="1200"/>
        <end position="1222"/>
    </location>
</feature>
<dbReference type="AlphaFoldDB" id="A0AAV2ZHE8"/>
<proteinExistence type="predicted"/>
<dbReference type="PROSITE" id="PS50096">
    <property type="entry name" value="IQ"/>
    <property type="match status" value="1"/>
</dbReference>
<evidence type="ECO:0000313" key="2">
    <source>
        <dbReference type="EMBL" id="DBA04989.1"/>
    </source>
</evidence>
<dbReference type="SMART" id="SM00015">
    <property type="entry name" value="IQ"/>
    <property type="match status" value="3"/>
</dbReference>
<organism evidence="2 3">
    <name type="scientific">Lagenidium giganteum</name>
    <dbReference type="NCBI Taxonomy" id="4803"/>
    <lineage>
        <taxon>Eukaryota</taxon>
        <taxon>Sar</taxon>
        <taxon>Stramenopiles</taxon>
        <taxon>Oomycota</taxon>
        <taxon>Peronosporomycetes</taxon>
        <taxon>Pythiales</taxon>
        <taxon>Pythiaceae</taxon>
    </lineage>
</organism>
<protein>
    <submittedName>
        <fullName evidence="2">Uncharacterized protein</fullName>
    </submittedName>
</protein>
<feature type="region of interest" description="Disordered" evidence="1">
    <location>
        <begin position="484"/>
        <end position="510"/>
    </location>
</feature>
<keyword evidence="3" id="KW-1185">Reference proteome</keyword>
<feature type="compositionally biased region" description="Acidic residues" evidence="1">
    <location>
        <begin position="425"/>
        <end position="436"/>
    </location>
</feature>
<dbReference type="InterPro" id="IPR052845">
    <property type="entry name" value="Axonemal_dynein_LC_domain"/>
</dbReference>
<evidence type="ECO:0000256" key="1">
    <source>
        <dbReference type="SAM" id="MobiDB-lite"/>
    </source>
</evidence>